<organism evidence="4 5">
    <name type="scientific">Gloeothece verrucosa (strain PCC 7822)</name>
    <name type="common">Cyanothece sp. (strain PCC 7822)</name>
    <dbReference type="NCBI Taxonomy" id="497965"/>
    <lineage>
        <taxon>Bacteria</taxon>
        <taxon>Bacillati</taxon>
        <taxon>Cyanobacteriota</taxon>
        <taxon>Cyanophyceae</taxon>
        <taxon>Oscillatoriophycideae</taxon>
        <taxon>Chroococcales</taxon>
        <taxon>Aphanothecaceae</taxon>
        <taxon>Gloeothece</taxon>
        <taxon>Gloeothece verrucosa</taxon>
    </lineage>
</organism>
<reference evidence="5" key="1">
    <citation type="journal article" date="2011" name="MBio">
        <title>Novel metabolic attributes of the genus Cyanothece, comprising a group of unicellular nitrogen-fixing Cyanobacteria.</title>
        <authorList>
            <person name="Bandyopadhyay A."/>
            <person name="Elvitigala T."/>
            <person name="Welsh E."/>
            <person name="Stockel J."/>
            <person name="Liberton M."/>
            <person name="Min H."/>
            <person name="Sherman L.A."/>
            <person name="Pakrasi H.B."/>
        </authorList>
    </citation>
    <scope>NUCLEOTIDE SEQUENCE [LARGE SCALE GENOMIC DNA]</scope>
    <source>
        <strain evidence="5">PCC 7822</strain>
    </source>
</reference>
<accession>E0U9A2</accession>
<keyword evidence="2" id="KW-0472">Membrane</keyword>
<dbReference type="InterPro" id="IPR004147">
    <property type="entry name" value="ABC1_dom"/>
</dbReference>
<feature type="domain" description="ABC1 atypical kinase-like" evidence="3">
    <location>
        <begin position="133"/>
        <end position="377"/>
    </location>
</feature>
<feature type="transmembrane region" description="Helical" evidence="2">
    <location>
        <begin position="60"/>
        <end position="80"/>
    </location>
</feature>
<dbReference type="Proteomes" id="UP000008206">
    <property type="component" value="Chromosome"/>
</dbReference>
<dbReference type="Gene3D" id="1.10.510.10">
    <property type="entry name" value="Transferase(Phosphotransferase) domain 1"/>
    <property type="match status" value="1"/>
</dbReference>
<dbReference type="CDD" id="cd05121">
    <property type="entry name" value="ABC1_ADCK3-like"/>
    <property type="match status" value="1"/>
</dbReference>
<dbReference type="HOGENOM" id="CLU_006533_4_2_3"/>
<evidence type="ECO:0000256" key="1">
    <source>
        <dbReference type="ARBA" id="ARBA00009670"/>
    </source>
</evidence>
<dbReference type="eggNOG" id="COG0661">
    <property type="taxonomic scope" value="Bacteria"/>
</dbReference>
<dbReference type="KEGG" id="cyj:Cyan7822_5486"/>
<comment type="similarity">
    <text evidence="1">Belongs to the protein kinase superfamily. ADCK protein kinase family.</text>
</comment>
<evidence type="ECO:0000313" key="4">
    <source>
        <dbReference type="EMBL" id="ADN17360.1"/>
    </source>
</evidence>
<evidence type="ECO:0000259" key="3">
    <source>
        <dbReference type="Pfam" id="PF03109"/>
    </source>
</evidence>
<gene>
    <name evidence="4" type="ordered locus">Cyan7822_5486</name>
</gene>
<dbReference type="STRING" id="497965.Cyan7822_5486"/>
<dbReference type="PANTHER" id="PTHR10566:SF128">
    <property type="entry name" value="UBIB DOMAIN CONTAINING KINASE"/>
    <property type="match status" value="1"/>
</dbReference>
<evidence type="ECO:0000256" key="2">
    <source>
        <dbReference type="SAM" id="Phobius"/>
    </source>
</evidence>
<dbReference type="PANTHER" id="PTHR10566">
    <property type="entry name" value="CHAPERONE-ACTIVITY OF BC1 COMPLEX CABC1 -RELATED"/>
    <property type="match status" value="1"/>
</dbReference>
<sequence length="592" mass="68145">MYFYILELTVEKDPLSKEAKDQLVSRHQKVFLDPGRTPKELKSYDPEAIARYYRSRPWLFIWRTISIIWFFGIFLFHLKWDQWTGQVERNKYKRASEIRTTLTRLGPTFIKVGQALSTRPDLIRKDFLEELIKLQDQLPPFDNDIAFAIIKQDLGRTVAETYREISPNPIAAASLGQVYRAILPSGEEVAVKVQRPNLRPVLTLDLHLLRCAAKWFGRWLPLNLGHDLTLIIDEFGIKLFEEIDYVNEGRNAEKFAANFANDPEVKVPKIYWRYSGNRVLTLEWIEGYKLTDTDKIKAAGIDPNEIIKIGVTSGLKQLLEHGFFHADPHPGNLFATLDGRMAFIDFGMMDQLEEETKETIASSVVQLINRDYQALAEDFVKLGFLTADTDIRPIIPALERVLGNAIGQSVGDFNFKTITDDFSELMYEYPFRVPAKFALIIRSLITQEGLALSLDPNFKIVQVGYPYVARRLLTGESPQLRRRLLDVLFKNGKFQWQRLENMIQIARSDGNFDILPTARLGITYLLSDEGRYLRNQLLLAVTEDDRVHTEEVQRIWALVQDDLQPQKLFNVALNAIREFSTTGVAAIIPREF</sequence>
<dbReference type="AlphaFoldDB" id="E0U9A2"/>
<evidence type="ECO:0000313" key="5">
    <source>
        <dbReference type="Proteomes" id="UP000008206"/>
    </source>
</evidence>
<dbReference type="Pfam" id="PF03109">
    <property type="entry name" value="ABC1"/>
    <property type="match status" value="1"/>
</dbReference>
<keyword evidence="2" id="KW-1133">Transmembrane helix</keyword>
<keyword evidence="5" id="KW-1185">Reference proteome</keyword>
<proteinExistence type="inferred from homology"/>
<dbReference type="SUPFAM" id="SSF56112">
    <property type="entry name" value="Protein kinase-like (PK-like)"/>
    <property type="match status" value="1"/>
</dbReference>
<keyword evidence="2" id="KW-0812">Transmembrane</keyword>
<dbReference type="InterPro" id="IPR011009">
    <property type="entry name" value="Kinase-like_dom_sf"/>
</dbReference>
<protein>
    <submittedName>
        <fullName evidence="4">ABC-1 domain protein</fullName>
    </submittedName>
</protein>
<name>E0U9A2_GLOV7</name>
<dbReference type="InterPro" id="IPR050154">
    <property type="entry name" value="UbiB_kinase"/>
</dbReference>
<dbReference type="EMBL" id="CP002198">
    <property type="protein sequence ID" value="ADN17360.1"/>
    <property type="molecule type" value="Genomic_DNA"/>
</dbReference>